<dbReference type="PROSITE" id="PS50977">
    <property type="entry name" value="HTH_TETR_2"/>
    <property type="match status" value="1"/>
</dbReference>
<dbReference type="EMBL" id="JQEC01000002">
    <property type="protein sequence ID" value="KGJ97356.1"/>
    <property type="molecule type" value="Genomic_DNA"/>
</dbReference>
<name>A0A099L3B5_COLPS</name>
<dbReference type="SUPFAM" id="SSF46689">
    <property type="entry name" value="Homeodomain-like"/>
    <property type="match status" value="1"/>
</dbReference>
<evidence type="ECO:0000313" key="4">
    <source>
        <dbReference type="EMBL" id="KGJ97356.1"/>
    </source>
</evidence>
<accession>A0A099L3B5</accession>
<sequence length="240" mass="27255">MAPAPRFSAEEQEKLIICAAIKAIEESSLLDFSMSAIAKLAGLSMGSVYKFVQCKEDVLIALATRMYQERQDVFKKVLALDLTTPERIIAASLLDFAKVQMYNFDNQLESIVNTEAMMKRCSQRWLTQMMTCGEQCQTMFQQFLQAAADSGELTSGNRDIEEINLGTWSLSIGYFQTVRLHHCRNNNIDETSTEEMPALAPDDLHIRSMQRLVNTYDWQKKISNDDIKKVCLCLKNSGLR</sequence>
<comment type="caution">
    <text evidence="4">The sequence shown here is derived from an EMBL/GenBank/DDBJ whole genome shotgun (WGS) entry which is preliminary data.</text>
</comment>
<feature type="DNA-binding region" description="H-T-H motif" evidence="2">
    <location>
        <begin position="33"/>
        <end position="52"/>
    </location>
</feature>
<dbReference type="AlphaFoldDB" id="A0A099L3B5"/>
<dbReference type="PATRIC" id="fig|28229.3.peg.97"/>
<dbReference type="Proteomes" id="UP000029868">
    <property type="component" value="Unassembled WGS sequence"/>
</dbReference>
<proteinExistence type="predicted"/>
<protein>
    <submittedName>
        <fullName evidence="4">Transcriptional regulator, TetR family</fullName>
    </submittedName>
</protein>
<dbReference type="Gene3D" id="1.10.357.10">
    <property type="entry name" value="Tetracycline Repressor, domain 2"/>
    <property type="match status" value="1"/>
</dbReference>
<feature type="domain" description="HTH tetR-type" evidence="3">
    <location>
        <begin position="10"/>
        <end position="70"/>
    </location>
</feature>
<evidence type="ECO:0000313" key="5">
    <source>
        <dbReference type="Proteomes" id="UP000029868"/>
    </source>
</evidence>
<dbReference type="GO" id="GO:0003677">
    <property type="term" value="F:DNA binding"/>
    <property type="evidence" value="ECO:0007669"/>
    <property type="project" value="UniProtKB-UniRule"/>
</dbReference>
<evidence type="ECO:0000256" key="1">
    <source>
        <dbReference type="ARBA" id="ARBA00023125"/>
    </source>
</evidence>
<dbReference type="InterPro" id="IPR009057">
    <property type="entry name" value="Homeodomain-like_sf"/>
</dbReference>
<organism evidence="4 5">
    <name type="scientific">Colwellia psychrerythraea</name>
    <name type="common">Vibrio psychroerythus</name>
    <dbReference type="NCBI Taxonomy" id="28229"/>
    <lineage>
        <taxon>Bacteria</taxon>
        <taxon>Pseudomonadati</taxon>
        <taxon>Pseudomonadota</taxon>
        <taxon>Gammaproteobacteria</taxon>
        <taxon>Alteromonadales</taxon>
        <taxon>Colwelliaceae</taxon>
        <taxon>Colwellia</taxon>
    </lineage>
</organism>
<dbReference type="OrthoDB" id="5918833at2"/>
<evidence type="ECO:0000256" key="2">
    <source>
        <dbReference type="PROSITE-ProRule" id="PRU00335"/>
    </source>
</evidence>
<evidence type="ECO:0000259" key="3">
    <source>
        <dbReference type="PROSITE" id="PS50977"/>
    </source>
</evidence>
<dbReference type="RefSeq" id="WP_033080263.1">
    <property type="nucleotide sequence ID" value="NZ_JQEC01000002.1"/>
</dbReference>
<gene>
    <name evidence="4" type="ORF">GAB14E_0945</name>
</gene>
<keyword evidence="1 2" id="KW-0238">DNA-binding</keyword>
<dbReference type="InterPro" id="IPR001647">
    <property type="entry name" value="HTH_TetR"/>
</dbReference>
<reference evidence="4 5" key="1">
    <citation type="submission" date="2014-08" db="EMBL/GenBank/DDBJ databases">
        <title>Genomic and Phenotypic Diversity of Colwellia psychrerythraea strains from Disparate Marine Basins.</title>
        <authorList>
            <person name="Techtmann S.M."/>
            <person name="Stelling S.C."/>
            <person name="Utturkar S.M."/>
            <person name="Alshibli N."/>
            <person name="Harris A."/>
            <person name="Brown S.D."/>
            <person name="Hazen T.C."/>
        </authorList>
    </citation>
    <scope>NUCLEOTIDE SEQUENCE [LARGE SCALE GENOMIC DNA]</scope>
    <source>
        <strain evidence="4 5">GAB14E</strain>
    </source>
</reference>